<dbReference type="RefSeq" id="WP_259123788.1">
    <property type="nucleotide sequence ID" value="NZ_JANTZO010000005.1"/>
</dbReference>
<protein>
    <submittedName>
        <fullName evidence="1">Uncharacterized protein</fullName>
    </submittedName>
</protein>
<proteinExistence type="predicted"/>
<comment type="caution">
    <text evidence="1">The sequence shown here is derived from an EMBL/GenBank/DDBJ whole genome shotgun (WGS) entry which is preliminary data.</text>
</comment>
<dbReference type="Proteomes" id="UP001155057">
    <property type="component" value="Unassembled WGS sequence"/>
</dbReference>
<reference evidence="1" key="1">
    <citation type="submission" date="2022-08" db="EMBL/GenBank/DDBJ databases">
        <title>Genomic Encyclopedia of Type Strains, Phase V (KMG-V): Genome sequencing to study the core and pangenomes of soil and plant-associated prokaryotes.</title>
        <authorList>
            <person name="Whitman W."/>
        </authorList>
    </citation>
    <scope>NUCLEOTIDE SEQUENCE</scope>
    <source>
        <strain evidence="1">SP3049</strain>
    </source>
</reference>
<dbReference type="AlphaFoldDB" id="A0A9X2Q258"/>
<organism evidence="1 2">
    <name type="scientific">Salinibacter ruber</name>
    <dbReference type="NCBI Taxonomy" id="146919"/>
    <lineage>
        <taxon>Bacteria</taxon>
        <taxon>Pseudomonadati</taxon>
        <taxon>Rhodothermota</taxon>
        <taxon>Rhodothermia</taxon>
        <taxon>Rhodothermales</taxon>
        <taxon>Salinibacteraceae</taxon>
        <taxon>Salinibacter</taxon>
    </lineage>
</organism>
<accession>A0A9X2Q258</accession>
<evidence type="ECO:0000313" key="2">
    <source>
        <dbReference type="Proteomes" id="UP001155057"/>
    </source>
</evidence>
<dbReference type="EMBL" id="JANUAE010000004">
    <property type="protein sequence ID" value="MCS3709861.1"/>
    <property type="molecule type" value="Genomic_DNA"/>
</dbReference>
<sequence length="212" mass="23400">MSKKIKVSEPLTNYRDEPIDVDSGGSVLMADGGFPALVVGIENASRGERQTFRTGKIGIGVYSEEDIPVFLFRAIPGGPMDGHSREGTGELRSRAALKIHDFPSGHREAFLESEDRSEGFVSVPVYLVETDPPSEVNVPNVVLGIRDEKLRRHKISEIRSTAKRQFEKYPSARAEMKAAAALMKRRSMEEMMESTTLTTNEGKLMSLAGEEV</sequence>
<evidence type="ECO:0000313" key="1">
    <source>
        <dbReference type="EMBL" id="MCS3709861.1"/>
    </source>
</evidence>
<gene>
    <name evidence="1" type="ORF">GGP61_001465</name>
</gene>
<name>A0A9X2Q258_9BACT</name>